<evidence type="ECO:0000256" key="1">
    <source>
        <dbReference type="SAM" id="MobiDB-lite"/>
    </source>
</evidence>
<dbReference type="RefSeq" id="XP_062737303.1">
    <property type="nucleotide sequence ID" value="XM_062874191.1"/>
</dbReference>
<feature type="transmembrane region" description="Helical" evidence="2">
    <location>
        <begin position="122"/>
        <end position="142"/>
    </location>
</feature>
<keyword evidence="2" id="KW-0472">Membrane</keyword>
<evidence type="ECO:0000313" key="4">
    <source>
        <dbReference type="Proteomes" id="UP001322138"/>
    </source>
</evidence>
<feature type="transmembrane region" description="Helical" evidence="2">
    <location>
        <begin position="62"/>
        <end position="83"/>
    </location>
</feature>
<feature type="transmembrane region" description="Helical" evidence="2">
    <location>
        <begin position="20"/>
        <end position="42"/>
    </location>
</feature>
<dbReference type="PANTHER" id="PTHR39605">
    <property type="entry name" value="MAJOR FACILITATOR SUPERFAMILY (MFS) PROFILE DOMAIN-CONTAINING PROTEIN"/>
    <property type="match status" value="1"/>
</dbReference>
<sequence length="178" mass="19385">MDTPPSEMDKSTTFLHLTTLLYLLLQSLPLLLWPSLTTTILTPPNYYPPSSSDLVSTYLARTLALTNLTLAALLLALSGLLPLSPSPSPYSSAAVLITTLYHSATGVYSYTRYTTPRTSQPIHLLGCLASSFLACVGLYVLLFGDGKRLSRRTGADKATSGWPFRNKEADRKKKKKSG</sequence>
<feature type="transmembrane region" description="Helical" evidence="2">
    <location>
        <begin position="90"/>
        <end position="110"/>
    </location>
</feature>
<feature type="region of interest" description="Disordered" evidence="1">
    <location>
        <begin position="151"/>
        <end position="178"/>
    </location>
</feature>
<keyword evidence="2" id="KW-0812">Transmembrane</keyword>
<organism evidence="3 4">
    <name type="scientific">Podospora bellae-mahoneyi</name>
    <dbReference type="NCBI Taxonomy" id="2093777"/>
    <lineage>
        <taxon>Eukaryota</taxon>
        <taxon>Fungi</taxon>
        <taxon>Dikarya</taxon>
        <taxon>Ascomycota</taxon>
        <taxon>Pezizomycotina</taxon>
        <taxon>Sordariomycetes</taxon>
        <taxon>Sordariomycetidae</taxon>
        <taxon>Sordariales</taxon>
        <taxon>Podosporaceae</taxon>
        <taxon>Podospora</taxon>
    </lineage>
</organism>
<reference evidence="3 4" key="1">
    <citation type="journal article" date="2023" name="bioRxiv">
        <title>High-quality genome assemblies of four members of thePodospora anserinaspecies complex.</title>
        <authorList>
            <person name="Ament-Velasquez S.L."/>
            <person name="Vogan A.A."/>
            <person name="Wallerman O."/>
            <person name="Hartmann F."/>
            <person name="Gautier V."/>
            <person name="Silar P."/>
            <person name="Giraud T."/>
            <person name="Johannesson H."/>
        </authorList>
    </citation>
    <scope>NUCLEOTIDE SEQUENCE [LARGE SCALE GENOMIC DNA]</scope>
    <source>
        <strain evidence="3 4">CBS 112042</strain>
    </source>
</reference>
<dbReference type="Proteomes" id="UP001322138">
    <property type="component" value="Unassembled WGS sequence"/>
</dbReference>
<gene>
    <name evidence="3" type="ORF">QC761_109035</name>
</gene>
<keyword evidence="4" id="KW-1185">Reference proteome</keyword>
<dbReference type="GeneID" id="87893673"/>
<name>A0ABR0FYN1_9PEZI</name>
<dbReference type="EMBL" id="JAFFGZ010000001">
    <property type="protein sequence ID" value="KAK4648327.1"/>
    <property type="molecule type" value="Genomic_DNA"/>
</dbReference>
<keyword evidence="2" id="KW-1133">Transmembrane helix</keyword>
<accession>A0ABR0FYN1</accession>
<evidence type="ECO:0000256" key="2">
    <source>
        <dbReference type="SAM" id="Phobius"/>
    </source>
</evidence>
<proteinExistence type="predicted"/>
<evidence type="ECO:0000313" key="3">
    <source>
        <dbReference type="EMBL" id="KAK4648327.1"/>
    </source>
</evidence>
<dbReference type="PANTHER" id="PTHR39605:SF1">
    <property type="entry name" value="MAJOR FACILITATOR SUPERFAMILY (MFS) PROFILE DOMAIN-CONTAINING PROTEIN"/>
    <property type="match status" value="1"/>
</dbReference>
<protein>
    <submittedName>
        <fullName evidence="3">Uncharacterized protein</fullName>
    </submittedName>
</protein>
<comment type="caution">
    <text evidence="3">The sequence shown here is derived from an EMBL/GenBank/DDBJ whole genome shotgun (WGS) entry which is preliminary data.</text>
</comment>